<evidence type="ECO:0000313" key="3">
    <source>
        <dbReference type="RefSeq" id="XP_035700082.1"/>
    </source>
</evidence>
<evidence type="ECO:0000313" key="2">
    <source>
        <dbReference type="Proteomes" id="UP000001554"/>
    </source>
</evidence>
<reference evidence="3" key="2">
    <citation type="submission" date="2025-08" db="UniProtKB">
        <authorList>
            <consortium name="RefSeq"/>
        </authorList>
    </citation>
    <scope>IDENTIFICATION</scope>
    <source>
        <strain evidence="3">S238N-H82</strain>
        <tissue evidence="3">Testes</tissue>
    </source>
</reference>
<keyword evidence="2" id="KW-1185">Reference proteome</keyword>
<reference evidence="2" key="1">
    <citation type="journal article" date="2020" name="Nat. Ecol. Evol.">
        <title>Deeply conserved synteny resolves early events in vertebrate evolution.</title>
        <authorList>
            <person name="Simakov O."/>
            <person name="Marletaz F."/>
            <person name="Yue J.X."/>
            <person name="O'Connell B."/>
            <person name="Jenkins J."/>
            <person name="Brandt A."/>
            <person name="Calef R."/>
            <person name="Tung C.H."/>
            <person name="Huang T.K."/>
            <person name="Schmutz J."/>
            <person name="Satoh N."/>
            <person name="Yu J.K."/>
            <person name="Putnam N.H."/>
            <person name="Green R.E."/>
            <person name="Rokhsar D.S."/>
        </authorList>
    </citation>
    <scope>NUCLEOTIDE SEQUENCE [LARGE SCALE GENOMIC DNA]</scope>
    <source>
        <strain evidence="2">S238N-H82</strain>
    </source>
</reference>
<evidence type="ECO:0000256" key="1">
    <source>
        <dbReference type="SAM" id="SignalP"/>
    </source>
</evidence>
<dbReference type="AlphaFoldDB" id="A0A9J7NDU0"/>
<dbReference type="GeneID" id="118432567"/>
<name>A0A9J7NDU0_BRAFL</name>
<dbReference type="Proteomes" id="UP000001554">
    <property type="component" value="Chromosome 15"/>
</dbReference>
<feature type="signal peptide" evidence="1">
    <location>
        <begin position="1"/>
        <end position="22"/>
    </location>
</feature>
<protein>
    <submittedName>
        <fullName evidence="3">Uncharacterized protein LOC118432567</fullName>
    </submittedName>
</protein>
<organism evidence="2 3">
    <name type="scientific">Branchiostoma floridae</name>
    <name type="common">Florida lancelet</name>
    <name type="synonym">Amphioxus</name>
    <dbReference type="NCBI Taxonomy" id="7739"/>
    <lineage>
        <taxon>Eukaryota</taxon>
        <taxon>Metazoa</taxon>
        <taxon>Chordata</taxon>
        <taxon>Cephalochordata</taxon>
        <taxon>Leptocardii</taxon>
        <taxon>Amphioxiformes</taxon>
        <taxon>Branchiostomatidae</taxon>
        <taxon>Branchiostoma</taxon>
    </lineage>
</organism>
<feature type="chain" id="PRO_5039901235" evidence="1">
    <location>
        <begin position="23"/>
        <end position="265"/>
    </location>
</feature>
<sequence>MARAIVGIVVLFCVWGRHPAEAAWSEWKPAGNDYYNDHDDSHLTCKAQVQALKAQVASLQYQLSLAGGLPGPGPYPGGCTWKMVFKIVAGVPGSSYALWRSRGGYNDQVHPSLTGHSHYRSPDLDRWSSLHVTKVKVSLVTQHQHTRDIIFNAHGSNRDNWFSKDRLISSPWTDLKTAPANFFSIQGDDRHGRRFFINRSYGGCAHDWGWLIVLDPGAECPWEKRVKSRGNNQILFSRKANSVQFEQDWPNVGQADALAIYTQSC</sequence>
<dbReference type="KEGG" id="bfo:118432567"/>
<gene>
    <name evidence="3" type="primary">LOC118432567</name>
</gene>
<proteinExistence type="predicted"/>
<accession>A0A9J7NDU0</accession>
<keyword evidence="1" id="KW-0732">Signal</keyword>
<dbReference type="OrthoDB" id="6077660at2759"/>
<dbReference type="RefSeq" id="XP_035700082.1">
    <property type="nucleotide sequence ID" value="XM_035844189.1"/>
</dbReference>
<dbReference type="OMA" id="NTHYRNT"/>